<reference evidence="10" key="2">
    <citation type="journal article" date="2023" name="Science">
        <title>Genomic signatures of disease resistance in endangered staghorn corals.</title>
        <authorList>
            <person name="Vollmer S.V."/>
            <person name="Selwyn J.D."/>
            <person name="Despard B.A."/>
            <person name="Roesel C.L."/>
        </authorList>
    </citation>
    <scope>NUCLEOTIDE SEQUENCE</scope>
    <source>
        <strain evidence="10">K2</strain>
    </source>
</reference>
<dbReference type="Proteomes" id="UP001249851">
    <property type="component" value="Unassembled WGS sequence"/>
</dbReference>
<feature type="domain" description="Major facilitator superfamily (MFS) profile" evidence="9">
    <location>
        <begin position="392"/>
        <end position="872"/>
    </location>
</feature>
<keyword evidence="6 8" id="KW-1133">Transmembrane helix</keyword>
<dbReference type="Pfam" id="PF00083">
    <property type="entry name" value="Sugar_tr"/>
    <property type="match status" value="2"/>
</dbReference>
<keyword evidence="7 8" id="KW-0472">Membrane</keyword>
<feature type="transmembrane region" description="Helical" evidence="8">
    <location>
        <begin position="727"/>
        <end position="747"/>
    </location>
</feature>
<dbReference type="AlphaFoldDB" id="A0AAD9PTF4"/>
<dbReference type="PANTHER" id="PTHR48021">
    <property type="match status" value="1"/>
</dbReference>
<dbReference type="InterPro" id="IPR020846">
    <property type="entry name" value="MFS_dom"/>
</dbReference>
<feature type="transmembrane region" description="Helical" evidence="8">
    <location>
        <begin position="472"/>
        <end position="492"/>
    </location>
</feature>
<protein>
    <submittedName>
        <fullName evidence="10">Solute carrier family 2</fullName>
    </submittedName>
</protein>
<accession>A0AAD9PTF4</accession>
<organism evidence="10 11">
    <name type="scientific">Acropora cervicornis</name>
    <name type="common">Staghorn coral</name>
    <dbReference type="NCBI Taxonomy" id="6130"/>
    <lineage>
        <taxon>Eukaryota</taxon>
        <taxon>Metazoa</taxon>
        <taxon>Cnidaria</taxon>
        <taxon>Anthozoa</taxon>
        <taxon>Hexacorallia</taxon>
        <taxon>Scleractinia</taxon>
        <taxon>Astrocoeniina</taxon>
        <taxon>Acroporidae</taxon>
        <taxon>Acropora</taxon>
    </lineage>
</organism>
<sequence length="893" mass="98513">MAKAWKAIIATFIAALGPFSLGYQLPYTSEALLDLQSDSLLAMGAVFGSILGGWTIDHLGRKGTIMVCVLPFELGWLLIAFAQNQMMLYSGRVINGMACGMVSLAVPVYIAEIVPARLRGMLGSVHQLAVTLGILSSHVMGALVHWQRLALFGAIPPALQVVFMFSMPETPRWSLEKNRRNEALIALQWLRGPDADNEKECDTIVDSFDHNENLKWRDFLSPVILKPLVISNGLLVIQQFCGGNAVIFNAASIFKDAGFNIATLVSISVGLIQFVGTALACLLMDRTGRRILLWTMALGMCVTLADLGFYFEIYIPAKTDSTPSSDKVSLLGSIHRSVEASKISWLSILCKRPKQLLKMRPSESEINVNRSQSIQQQQRSARNDRVFKSVLATFIAALGPLSFEYSLTYSSSTVLDLEVSGEIPSLRLTKEQASWFSVILLLCKVDKRLLHLDLSLLILNKCIHGIFDYLCFLQSLITLGAMFGSIIGGWAIDYFGRKGTIMLCSLPFELGWFLIAFAKNHEMLYAGRVISGVACGIITVAVPVYIAEVVPARLRGMLGSVFQLAITAGLLLSYVVGVFVHWRWLALIGAIPPALLTVLMFSMPETPHWSLRKNRRSEALSALKWLRGPEADIEEEFFAIEETQDRSESLKWHDWLSPMIQKPLLISVGLMVIQQFSGVNAVLFNAASIFNVAGFNDAKLVSISLALIQFVGTALVCLLMDRAGRRILLWTMALGMGITLAGLGFYFEIYIPGKTDSTPASDTVSLLGSISHSVEASKISWLSILCLVLFNLAFALAWGPIPGLVMSEIFPLRARGPASSISVLSSWLVDFVVTKTYYNMVSGLTIQGTFWFYAGFCFLGFVFVIFVMPETKGKTLEEIEAMFDKDKHAYQRI</sequence>
<evidence type="ECO:0000313" key="10">
    <source>
        <dbReference type="EMBL" id="KAK2548350.1"/>
    </source>
</evidence>
<keyword evidence="2" id="KW-0813">Transport</keyword>
<dbReference type="FunFam" id="1.20.1250.20:FF:000218">
    <property type="entry name" value="facilitated trehalose transporter Tret1"/>
    <property type="match status" value="1"/>
</dbReference>
<keyword evidence="3" id="KW-1003">Cell membrane</keyword>
<feature type="transmembrane region" description="Helical" evidence="8">
    <location>
        <begin position="664"/>
        <end position="688"/>
    </location>
</feature>
<dbReference type="Gene3D" id="1.20.1250.20">
    <property type="entry name" value="MFS general substrate transporter like domains"/>
    <property type="match status" value="2"/>
</dbReference>
<feature type="transmembrane region" description="Helical" evidence="8">
    <location>
        <begin position="291"/>
        <end position="311"/>
    </location>
</feature>
<comment type="caution">
    <text evidence="10">The sequence shown here is derived from an EMBL/GenBank/DDBJ whole genome shotgun (WGS) entry which is preliminary data.</text>
</comment>
<dbReference type="EMBL" id="JARQWQ010000149">
    <property type="protein sequence ID" value="KAK2548350.1"/>
    <property type="molecule type" value="Genomic_DNA"/>
</dbReference>
<feature type="transmembrane region" description="Helical" evidence="8">
    <location>
        <begin position="223"/>
        <end position="247"/>
    </location>
</feature>
<dbReference type="InterPro" id="IPR005829">
    <property type="entry name" value="Sugar_transporter_CS"/>
</dbReference>
<feature type="transmembrane region" description="Helical" evidence="8">
    <location>
        <begin position="38"/>
        <end position="56"/>
    </location>
</feature>
<evidence type="ECO:0000256" key="5">
    <source>
        <dbReference type="ARBA" id="ARBA00022692"/>
    </source>
</evidence>
<feature type="transmembrane region" description="Helical" evidence="8">
    <location>
        <begin position="779"/>
        <end position="798"/>
    </location>
</feature>
<dbReference type="InterPro" id="IPR044775">
    <property type="entry name" value="MFS_ERD6/Tret1-like"/>
</dbReference>
<keyword evidence="11" id="KW-1185">Reference proteome</keyword>
<dbReference type="PROSITE" id="PS00216">
    <property type="entry name" value="SUGAR_TRANSPORT_1"/>
    <property type="match status" value="1"/>
</dbReference>
<dbReference type="InterPro" id="IPR003663">
    <property type="entry name" value="Sugar/inositol_transpt"/>
</dbReference>
<evidence type="ECO:0000256" key="3">
    <source>
        <dbReference type="ARBA" id="ARBA00022475"/>
    </source>
</evidence>
<evidence type="ECO:0000313" key="11">
    <source>
        <dbReference type="Proteomes" id="UP001249851"/>
    </source>
</evidence>
<feature type="transmembrane region" description="Helical" evidence="8">
    <location>
        <begin position="582"/>
        <end position="603"/>
    </location>
</feature>
<evidence type="ECO:0000256" key="6">
    <source>
        <dbReference type="ARBA" id="ARBA00022989"/>
    </source>
</evidence>
<dbReference type="PROSITE" id="PS00217">
    <property type="entry name" value="SUGAR_TRANSPORT_2"/>
    <property type="match status" value="2"/>
</dbReference>
<feature type="transmembrane region" description="Helical" evidence="8">
    <location>
        <begin position="524"/>
        <end position="546"/>
    </location>
</feature>
<dbReference type="PRINTS" id="PR00171">
    <property type="entry name" value="SUGRTRNSPORT"/>
</dbReference>
<dbReference type="SUPFAM" id="SSF103473">
    <property type="entry name" value="MFS general substrate transporter"/>
    <property type="match status" value="2"/>
</dbReference>
<keyword evidence="4" id="KW-0762">Sugar transport</keyword>
<dbReference type="InterPro" id="IPR050549">
    <property type="entry name" value="MFS_Trehalose_Transporter"/>
</dbReference>
<dbReference type="NCBIfam" id="TIGR00879">
    <property type="entry name" value="SP"/>
    <property type="match status" value="1"/>
</dbReference>
<evidence type="ECO:0000256" key="7">
    <source>
        <dbReference type="ARBA" id="ARBA00023136"/>
    </source>
</evidence>
<keyword evidence="5 8" id="KW-0812">Transmembrane</keyword>
<comment type="subcellular location">
    <subcellularLocation>
        <location evidence="1">Cell membrane</location>
        <topology evidence="1">Multi-pass membrane protein</topology>
    </subcellularLocation>
</comment>
<feature type="transmembrane region" description="Helical" evidence="8">
    <location>
        <begin position="123"/>
        <end position="143"/>
    </location>
</feature>
<dbReference type="GO" id="GO:0005886">
    <property type="term" value="C:plasma membrane"/>
    <property type="evidence" value="ECO:0007669"/>
    <property type="project" value="UniProtKB-SubCell"/>
</dbReference>
<dbReference type="PANTHER" id="PTHR48021:SF1">
    <property type="entry name" value="GH07001P-RELATED"/>
    <property type="match status" value="1"/>
</dbReference>
<feature type="transmembrane region" description="Helical" evidence="8">
    <location>
        <begin position="700"/>
        <end position="720"/>
    </location>
</feature>
<evidence type="ECO:0000256" key="1">
    <source>
        <dbReference type="ARBA" id="ARBA00004651"/>
    </source>
</evidence>
<name>A0AAD9PTF4_ACRCE</name>
<dbReference type="GO" id="GO:0051119">
    <property type="term" value="F:sugar transmembrane transporter activity"/>
    <property type="evidence" value="ECO:0007669"/>
    <property type="project" value="InterPro"/>
</dbReference>
<feature type="transmembrane region" description="Helical" evidence="8">
    <location>
        <begin position="93"/>
        <end position="111"/>
    </location>
</feature>
<dbReference type="InterPro" id="IPR005828">
    <property type="entry name" value="MFS_sugar_transport-like"/>
</dbReference>
<feature type="transmembrane region" description="Helical" evidence="8">
    <location>
        <begin position="499"/>
        <end position="518"/>
    </location>
</feature>
<evidence type="ECO:0000256" key="8">
    <source>
        <dbReference type="SAM" id="Phobius"/>
    </source>
</evidence>
<evidence type="ECO:0000256" key="4">
    <source>
        <dbReference type="ARBA" id="ARBA00022597"/>
    </source>
</evidence>
<dbReference type="InterPro" id="IPR036259">
    <property type="entry name" value="MFS_trans_sf"/>
</dbReference>
<feature type="transmembrane region" description="Helical" evidence="8">
    <location>
        <begin position="850"/>
        <end position="868"/>
    </location>
</feature>
<evidence type="ECO:0000256" key="2">
    <source>
        <dbReference type="ARBA" id="ARBA00022448"/>
    </source>
</evidence>
<gene>
    <name evidence="10" type="ORF">P5673_031509</name>
</gene>
<feature type="domain" description="Major facilitator superfamily (MFS) profile" evidence="9">
    <location>
        <begin position="1"/>
        <end position="400"/>
    </location>
</feature>
<feature type="transmembrane region" description="Helical" evidence="8">
    <location>
        <begin position="558"/>
        <end position="576"/>
    </location>
</feature>
<proteinExistence type="predicted"/>
<dbReference type="CDD" id="cd17358">
    <property type="entry name" value="MFS_GLUT6_8_Class3_like"/>
    <property type="match status" value="1"/>
</dbReference>
<reference evidence="10" key="1">
    <citation type="journal article" date="2023" name="G3 (Bethesda)">
        <title>Whole genome assembly and annotation of the endangered Caribbean coral Acropora cervicornis.</title>
        <authorList>
            <person name="Selwyn J.D."/>
            <person name="Vollmer S.V."/>
        </authorList>
    </citation>
    <scope>NUCLEOTIDE SEQUENCE</scope>
    <source>
        <strain evidence="10">K2</strain>
    </source>
</reference>
<feature type="transmembrane region" description="Helical" evidence="8">
    <location>
        <begin position="259"/>
        <end position="284"/>
    </location>
</feature>
<feature type="transmembrane region" description="Helical" evidence="8">
    <location>
        <begin position="63"/>
        <end position="81"/>
    </location>
</feature>
<dbReference type="PROSITE" id="PS50850">
    <property type="entry name" value="MFS"/>
    <property type="match status" value="2"/>
</dbReference>
<evidence type="ECO:0000259" key="9">
    <source>
        <dbReference type="PROSITE" id="PS50850"/>
    </source>
</evidence>